<dbReference type="OrthoDB" id="3731052at2"/>
<gene>
    <name evidence="2" type="ORF">ET989_03005</name>
</gene>
<protein>
    <recommendedName>
        <fullName evidence="1">SAV-6107-like HEPN domain-containing protein</fullName>
    </recommendedName>
</protein>
<sequence length="121" mass="12964">MSAESNGRWVPAEVVFDDVAAALASAEDAVRPADRYLAAHRAALRVAAGVLARRRPRLRERRSIWAVLAGVAPELAEWADYFAMLQLKVEAVQAGAVGLVTTREADDLVRDAQAFAAAAHA</sequence>
<evidence type="ECO:0000313" key="2">
    <source>
        <dbReference type="EMBL" id="TBT87294.1"/>
    </source>
</evidence>
<reference evidence="2 3" key="1">
    <citation type="submission" date="2019-01" db="EMBL/GenBank/DDBJ databases">
        <title>Lactibacter flavus gen. nov., sp. nov., a novel bacterium of the family Propionibacteriaceae isolated from raw milk and dairy products.</title>
        <authorList>
            <person name="Huptas C."/>
            <person name="Wenning M."/>
            <person name="Breitenwieser F."/>
            <person name="Doll E."/>
            <person name="Von Neubeck M."/>
            <person name="Busse H.-J."/>
            <person name="Scherer S."/>
        </authorList>
    </citation>
    <scope>NUCLEOTIDE SEQUENCE [LARGE SCALE GENOMIC DNA]</scope>
    <source>
        <strain evidence="2 3">KCTC 33808</strain>
    </source>
</reference>
<accession>A0A4Q9KFX6</accession>
<evidence type="ECO:0000259" key="1">
    <source>
        <dbReference type="Pfam" id="PF18726"/>
    </source>
</evidence>
<dbReference type="InterPro" id="IPR040891">
    <property type="entry name" value="HEPN_SAV_6107"/>
</dbReference>
<name>A0A4Q9KFX6_9ACTN</name>
<dbReference type="RefSeq" id="WP_131167080.1">
    <property type="nucleotide sequence ID" value="NZ_SDMQ01000002.1"/>
</dbReference>
<feature type="domain" description="SAV-6107-like HEPN" evidence="1">
    <location>
        <begin position="26"/>
        <end position="117"/>
    </location>
</feature>
<dbReference type="AlphaFoldDB" id="A0A4Q9KFX6"/>
<evidence type="ECO:0000313" key="3">
    <source>
        <dbReference type="Proteomes" id="UP000292373"/>
    </source>
</evidence>
<comment type="caution">
    <text evidence="2">The sequence shown here is derived from an EMBL/GenBank/DDBJ whole genome shotgun (WGS) entry which is preliminary data.</text>
</comment>
<dbReference type="Pfam" id="PF18726">
    <property type="entry name" value="HEPN_SAV_6107"/>
    <property type="match status" value="1"/>
</dbReference>
<dbReference type="EMBL" id="SDMQ01000002">
    <property type="protein sequence ID" value="TBT87294.1"/>
    <property type="molecule type" value="Genomic_DNA"/>
</dbReference>
<keyword evidence="3" id="KW-1185">Reference proteome</keyword>
<proteinExistence type="predicted"/>
<dbReference type="Proteomes" id="UP000292373">
    <property type="component" value="Unassembled WGS sequence"/>
</dbReference>
<organism evidence="2 3">
    <name type="scientific">Propioniciclava sinopodophylli</name>
    <dbReference type="NCBI Taxonomy" id="1837344"/>
    <lineage>
        <taxon>Bacteria</taxon>
        <taxon>Bacillati</taxon>
        <taxon>Actinomycetota</taxon>
        <taxon>Actinomycetes</taxon>
        <taxon>Propionibacteriales</taxon>
        <taxon>Propionibacteriaceae</taxon>
        <taxon>Propioniciclava</taxon>
    </lineage>
</organism>